<dbReference type="SUPFAM" id="SSF57667">
    <property type="entry name" value="beta-beta-alpha zinc fingers"/>
    <property type="match status" value="1"/>
</dbReference>
<feature type="repeat" description="ANK" evidence="1">
    <location>
        <begin position="75"/>
        <end position="107"/>
    </location>
</feature>
<dbReference type="PANTHER" id="PTHR46547">
    <property type="entry name" value="ZINC FINGER PROTEIN GIS"/>
    <property type="match status" value="1"/>
</dbReference>
<dbReference type="OrthoDB" id="9442240at2759"/>
<feature type="region of interest" description="Disordered" evidence="3">
    <location>
        <begin position="11"/>
        <end position="30"/>
    </location>
</feature>
<dbReference type="GO" id="GO:0010090">
    <property type="term" value="P:trichome morphogenesis"/>
    <property type="evidence" value="ECO:0007669"/>
    <property type="project" value="InterPro"/>
</dbReference>
<evidence type="ECO:0000259" key="4">
    <source>
        <dbReference type="PROSITE" id="PS50157"/>
    </source>
</evidence>
<feature type="compositionally biased region" description="Gly residues" evidence="3">
    <location>
        <begin position="14"/>
        <end position="27"/>
    </location>
</feature>
<evidence type="ECO:0000313" key="6">
    <source>
        <dbReference type="Proteomes" id="UP000604825"/>
    </source>
</evidence>
<evidence type="ECO:0000256" key="1">
    <source>
        <dbReference type="PROSITE-ProRule" id="PRU00023"/>
    </source>
</evidence>
<dbReference type="AlphaFoldDB" id="A0A811S6W3"/>
<sequence>MSAAEDAAAAAADGGFGGGSSGAGSSEGGARRRFDDKGLVALTSLILWHTHQNDVGAVRKLLEEDAALVNARDYDSRTPLHVAALHGWHDVAECLIANGADVNAQDRWQNTSTQRVVVVMAAHHDMHGVDSFAHQLPFIPAALAAAPKTPAASRDAASIRLFGRDFPNDQQQAAHQLLLLKEDAAGAGEGGGEAAASGGERKFECQYCCRNFPTSQALGGHQNAHKRERQHARRAHLEASFAAHCGAYLPGAHLYGLFGYGGGGGHTALPPAHYPPAAVWAGAVPGIYGGGVGPVARPPVYGGMAVPGMWRPSPPGSGGAFVAAGRPVGTGTDPAGYGEMMAGKDDKVAMAMSVVTSLPALPSSCLSGQSAEMIGRPELGHKDGVISLDLCL</sequence>
<dbReference type="PROSITE" id="PS50088">
    <property type="entry name" value="ANK_REPEAT"/>
    <property type="match status" value="1"/>
</dbReference>
<keyword evidence="1" id="KW-0040">ANK repeat</keyword>
<accession>A0A811S6W3</accession>
<dbReference type="GO" id="GO:0009739">
    <property type="term" value="P:response to gibberellin"/>
    <property type="evidence" value="ECO:0007669"/>
    <property type="project" value="InterPro"/>
</dbReference>
<gene>
    <name evidence="5" type="ORF">NCGR_LOCUS61398</name>
</gene>
<protein>
    <recommendedName>
        <fullName evidence="4">C2H2-type domain-containing protein</fullName>
    </recommendedName>
</protein>
<keyword evidence="2" id="KW-0863">Zinc-finger</keyword>
<dbReference type="EMBL" id="CAJGYO010000018">
    <property type="protein sequence ID" value="CAD6337300.1"/>
    <property type="molecule type" value="Genomic_DNA"/>
</dbReference>
<dbReference type="Pfam" id="PF00023">
    <property type="entry name" value="Ank"/>
    <property type="match status" value="1"/>
</dbReference>
<reference evidence="5" key="1">
    <citation type="submission" date="2020-10" db="EMBL/GenBank/DDBJ databases">
        <authorList>
            <person name="Han B."/>
            <person name="Lu T."/>
            <person name="Zhao Q."/>
            <person name="Huang X."/>
            <person name="Zhao Y."/>
        </authorList>
    </citation>
    <scope>NUCLEOTIDE SEQUENCE</scope>
</reference>
<comment type="caution">
    <text evidence="5">The sequence shown here is derived from an EMBL/GenBank/DDBJ whole genome shotgun (WGS) entry which is preliminary data.</text>
</comment>
<dbReference type="Gene3D" id="1.25.40.20">
    <property type="entry name" value="Ankyrin repeat-containing domain"/>
    <property type="match status" value="1"/>
</dbReference>
<keyword evidence="2" id="KW-0479">Metal-binding</keyword>
<dbReference type="InterPro" id="IPR002110">
    <property type="entry name" value="Ankyrin_rpt"/>
</dbReference>
<dbReference type="InterPro" id="IPR013087">
    <property type="entry name" value="Znf_C2H2_type"/>
</dbReference>
<organism evidence="5 6">
    <name type="scientific">Miscanthus lutarioriparius</name>
    <dbReference type="NCBI Taxonomy" id="422564"/>
    <lineage>
        <taxon>Eukaryota</taxon>
        <taxon>Viridiplantae</taxon>
        <taxon>Streptophyta</taxon>
        <taxon>Embryophyta</taxon>
        <taxon>Tracheophyta</taxon>
        <taxon>Spermatophyta</taxon>
        <taxon>Magnoliopsida</taxon>
        <taxon>Liliopsida</taxon>
        <taxon>Poales</taxon>
        <taxon>Poaceae</taxon>
        <taxon>PACMAD clade</taxon>
        <taxon>Panicoideae</taxon>
        <taxon>Andropogonodae</taxon>
        <taxon>Andropogoneae</taxon>
        <taxon>Saccharinae</taxon>
        <taxon>Miscanthus</taxon>
    </lineage>
</organism>
<dbReference type="PROSITE" id="PS50157">
    <property type="entry name" value="ZINC_FINGER_C2H2_2"/>
    <property type="match status" value="1"/>
</dbReference>
<proteinExistence type="predicted"/>
<evidence type="ECO:0000256" key="3">
    <source>
        <dbReference type="SAM" id="MobiDB-lite"/>
    </source>
</evidence>
<dbReference type="PROSITE" id="PS50297">
    <property type="entry name" value="ANK_REP_REGION"/>
    <property type="match status" value="1"/>
</dbReference>
<dbReference type="InterPro" id="IPR044291">
    <property type="entry name" value="GIS/GIS2/ZFP8"/>
</dbReference>
<dbReference type="PANTHER" id="PTHR46547:SF5">
    <property type="entry name" value="ZINC FINGER PROTEIN-RELATED"/>
    <property type="match status" value="1"/>
</dbReference>
<dbReference type="Gene3D" id="3.30.160.60">
    <property type="entry name" value="Classic Zinc Finger"/>
    <property type="match status" value="1"/>
</dbReference>
<evidence type="ECO:0000256" key="2">
    <source>
        <dbReference type="PROSITE-ProRule" id="PRU00042"/>
    </source>
</evidence>
<keyword evidence="6" id="KW-1185">Reference proteome</keyword>
<name>A0A811S6W3_9POAL</name>
<dbReference type="InterPro" id="IPR036236">
    <property type="entry name" value="Znf_C2H2_sf"/>
</dbReference>
<dbReference type="Proteomes" id="UP000604825">
    <property type="component" value="Unassembled WGS sequence"/>
</dbReference>
<dbReference type="InterPro" id="IPR036770">
    <property type="entry name" value="Ankyrin_rpt-contain_sf"/>
</dbReference>
<evidence type="ECO:0000313" key="5">
    <source>
        <dbReference type="EMBL" id="CAD6337300.1"/>
    </source>
</evidence>
<dbReference type="SMART" id="SM00248">
    <property type="entry name" value="ANK"/>
    <property type="match status" value="2"/>
</dbReference>
<dbReference type="SUPFAM" id="SSF48403">
    <property type="entry name" value="Ankyrin repeat"/>
    <property type="match status" value="1"/>
</dbReference>
<dbReference type="GO" id="GO:0008270">
    <property type="term" value="F:zinc ion binding"/>
    <property type="evidence" value="ECO:0007669"/>
    <property type="project" value="UniProtKB-KW"/>
</dbReference>
<keyword evidence="2" id="KW-0862">Zinc</keyword>
<dbReference type="PROSITE" id="PS00028">
    <property type="entry name" value="ZINC_FINGER_C2H2_1"/>
    <property type="match status" value="1"/>
</dbReference>
<dbReference type="GO" id="GO:0003700">
    <property type="term" value="F:DNA-binding transcription factor activity"/>
    <property type="evidence" value="ECO:0007669"/>
    <property type="project" value="InterPro"/>
</dbReference>
<feature type="domain" description="C2H2-type" evidence="4">
    <location>
        <begin position="203"/>
        <end position="230"/>
    </location>
</feature>